<dbReference type="InterPro" id="IPR012834">
    <property type="entry name" value="FlgG_G_neg"/>
</dbReference>
<comment type="subcellular location">
    <subcellularLocation>
        <location evidence="1 8">Bacterial flagellum basal body</location>
    </subcellularLocation>
</comment>
<dbReference type="GO" id="GO:0071978">
    <property type="term" value="P:bacterial-type flagellum-dependent swarming motility"/>
    <property type="evidence" value="ECO:0007669"/>
    <property type="project" value="TreeGrafter"/>
</dbReference>
<evidence type="ECO:0000256" key="2">
    <source>
        <dbReference type="ARBA" id="ARBA00009677"/>
    </source>
</evidence>
<feature type="domain" description="Flagellar hook protein FlgE/F/G-like D1" evidence="11">
    <location>
        <begin position="96"/>
        <end position="160"/>
    </location>
</feature>
<evidence type="ECO:0000259" key="11">
    <source>
        <dbReference type="Pfam" id="PF22692"/>
    </source>
</evidence>
<dbReference type="SUPFAM" id="SSF117143">
    <property type="entry name" value="Flagellar hook protein flgE"/>
    <property type="match status" value="1"/>
</dbReference>
<evidence type="ECO:0000256" key="3">
    <source>
        <dbReference type="ARBA" id="ARBA00017948"/>
    </source>
</evidence>
<evidence type="ECO:0000256" key="6">
    <source>
        <dbReference type="ARBA" id="ARBA00032912"/>
    </source>
</evidence>
<keyword evidence="12" id="KW-0966">Cell projection</keyword>
<feature type="domain" description="Flagellar basal body rod protein N-terminal" evidence="9">
    <location>
        <begin position="6"/>
        <end position="35"/>
    </location>
</feature>
<dbReference type="InterPro" id="IPR037925">
    <property type="entry name" value="FlgE/F/G-like"/>
</dbReference>
<feature type="domain" description="Flagellar basal-body/hook protein C-terminal" evidence="10">
    <location>
        <begin position="217"/>
        <end position="260"/>
    </location>
</feature>
<sequence length="262" mass="27844">MDLALTIAKSGLEAQHKSIEIISNNLANASTPAYKKSRAVFEDLPYEVIKQPGSATSQETNSTSGFVIGTGTKLVGNTKVYTDGSQTFTGRQLDLAISGRGFLQVELPNGGGFAYTRAGSLTTNDQGQLTLPSGYIVQPPITLPQGYQNLTISKDGVVSATTENSTTSQQLGQIQLADFINPDGLQPIGENLYLETTSSGTATLNNPAANGMGSIYQNFIEGSNVNVVEEMVNLIEAQRSFEVTSKAVSAVDNMMQYLSREA</sequence>
<evidence type="ECO:0000256" key="5">
    <source>
        <dbReference type="ARBA" id="ARBA00025933"/>
    </source>
</evidence>
<reference evidence="12 13" key="1">
    <citation type="submission" date="2018-07" db="EMBL/GenBank/DDBJ databases">
        <title>Genomic Encyclopedia of Type Strains, Phase IV (KMG-IV): sequencing the most valuable type-strain genomes for metagenomic binning, comparative biology and taxonomic classification.</title>
        <authorList>
            <person name="Goeker M."/>
        </authorList>
    </citation>
    <scope>NUCLEOTIDE SEQUENCE [LARGE SCALE GENOMIC DNA]</scope>
    <source>
        <strain evidence="12 13">DSM 16500</strain>
    </source>
</reference>
<dbReference type="Proteomes" id="UP000254720">
    <property type="component" value="Unassembled WGS sequence"/>
</dbReference>
<dbReference type="AlphaFoldDB" id="A0A370G9U4"/>
<dbReference type="InterPro" id="IPR019776">
    <property type="entry name" value="Flagellar_basal_body_rod_CS"/>
</dbReference>
<comment type="similarity">
    <text evidence="2 8">Belongs to the flagella basal body rod proteins family.</text>
</comment>
<keyword evidence="12" id="KW-0969">Cilium</keyword>
<keyword evidence="4 8" id="KW-0975">Bacterial flagellum</keyword>
<dbReference type="PANTHER" id="PTHR30435">
    <property type="entry name" value="FLAGELLAR PROTEIN"/>
    <property type="match status" value="1"/>
</dbReference>
<dbReference type="RefSeq" id="WP_114835168.1">
    <property type="nucleotide sequence ID" value="NZ_LR699116.1"/>
</dbReference>
<dbReference type="InterPro" id="IPR010930">
    <property type="entry name" value="Flg_bb/hook_C_dom"/>
</dbReference>
<evidence type="ECO:0000256" key="7">
    <source>
        <dbReference type="NCBIfam" id="TIGR02488"/>
    </source>
</evidence>
<proteinExistence type="inferred from homology"/>
<evidence type="ECO:0000256" key="4">
    <source>
        <dbReference type="ARBA" id="ARBA00023143"/>
    </source>
</evidence>
<keyword evidence="13" id="KW-1185">Reference proteome</keyword>
<evidence type="ECO:0000313" key="13">
    <source>
        <dbReference type="Proteomes" id="UP000254720"/>
    </source>
</evidence>
<name>A0A370G9U4_9COXI</name>
<dbReference type="GO" id="GO:0009426">
    <property type="term" value="C:bacterial-type flagellum basal body, distal rod"/>
    <property type="evidence" value="ECO:0007669"/>
    <property type="project" value="UniProtKB-UniRule"/>
</dbReference>
<evidence type="ECO:0000259" key="10">
    <source>
        <dbReference type="Pfam" id="PF06429"/>
    </source>
</evidence>
<organism evidence="12 13">
    <name type="scientific">Aquicella lusitana</name>
    <dbReference type="NCBI Taxonomy" id="254246"/>
    <lineage>
        <taxon>Bacteria</taxon>
        <taxon>Pseudomonadati</taxon>
        <taxon>Pseudomonadota</taxon>
        <taxon>Gammaproteobacteria</taxon>
        <taxon>Legionellales</taxon>
        <taxon>Coxiellaceae</taxon>
        <taxon>Aquicella</taxon>
    </lineage>
</organism>
<dbReference type="PANTHER" id="PTHR30435:SF19">
    <property type="entry name" value="FLAGELLAR BASAL-BODY ROD PROTEIN FLGG"/>
    <property type="match status" value="1"/>
</dbReference>
<evidence type="ECO:0000256" key="8">
    <source>
        <dbReference type="RuleBase" id="RU362116"/>
    </source>
</evidence>
<comment type="subunit">
    <text evidence="5 8">The basal body constitutes a major portion of the flagellar organelle and consists of four rings (L,P,S, and M) mounted on a central rod. The rod consists of about 26 subunits of FlgG in the distal portion, and FlgB, FlgC and FlgF are thought to build up the proximal portion of the rod with about 6 subunits each.</text>
</comment>
<keyword evidence="12" id="KW-0282">Flagellum</keyword>
<evidence type="ECO:0000259" key="9">
    <source>
        <dbReference type="Pfam" id="PF00460"/>
    </source>
</evidence>
<dbReference type="Pfam" id="PF06429">
    <property type="entry name" value="Flg_bbr_C"/>
    <property type="match status" value="1"/>
</dbReference>
<comment type="caution">
    <text evidence="12">The sequence shown here is derived from an EMBL/GenBank/DDBJ whole genome shotgun (WGS) entry which is preliminary data.</text>
</comment>
<dbReference type="InterPro" id="IPR001444">
    <property type="entry name" value="Flag_bb_rod_N"/>
</dbReference>
<dbReference type="NCBIfam" id="TIGR03506">
    <property type="entry name" value="FlgEFG_subfam"/>
    <property type="match status" value="2"/>
</dbReference>
<evidence type="ECO:0000313" key="12">
    <source>
        <dbReference type="EMBL" id="RDI39960.1"/>
    </source>
</evidence>
<dbReference type="PROSITE" id="PS00588">
    <property type="entry name" value="FLAGELLA_BB_ROD"/>
    <property type="match status" value="1"/>
</dbReference>
<dbReference type="NCBIfam" id="TIGR02488">
    <property type="entry name" value="flgG_G_neg"/>
    <property type="match status" value="1"/>
</dbReference>
<evidence type="ECO:0000256" key="1">
    <source>
        <dbReference type="ARBA" id="ARBA00004117"/>
    </source>
</evidence>
<dbReference type="InterPro" id="IPR053967">
    <property type="entry name" value="LlgE_F_G-like_D1"/>
</dbReference>
<dbReference type="InterPro" id="IPR020013">
    <property type="entry name" value="Flagellar_FlgE/F/G"/>
</dbReference>
<dbReference type="EMBL" id="QQAX01000025">
    <property type="protein sequence ID" value="RDI39960.1"/>
    <property type="molecule type" value="Genomic_DNA"/>
</dbReference>
<protein>
    <recommendedName>
        <fullName evidence="3 7">Flagellar basal-body rod protein FlgG</fullName>
    </recommendedName>
    <alternativeName>
        <fullName evidence="6 8">Distal rod protein</fullName>
    </alternativeName>
</protein>
<dbReference type="Pfam" id="PF22692">
    <property type="entry name" value="LlgE_F_G_D1"/>
    <property type="match status" value="1"/>
</dbReference>
<dbReference type="Pfam" id="PF00460">
    <property type="entry name" value="Flg_bb_rod"/>
    <property type="match status" value="1"/>
</dbReference>
<gene>
    <name evidence="12" type="ORF">C8D86_12521</name>
</gene>
<dbReference type="OrthoDB" id="9804559at2"/>
<accession>A0A370G9U4</accession>